<dbReference type="PANTHER" id="PTHR43537">
    <property type="entry name" value="TRANSCRIPTIONAL REGULATOR, GNTR FAMILY"/>
    <property type="match status" value="1"/>
</dbReference>
<evidence type="ECO:0000256" key="3">
    <source>
        <dbReference type="ARBA" id="ARBA00023163"/>
    </source>
</evidence>
<dbReference type="PROSITE" id="PS50949">
    <property type="entry name" value="HTH_GNTR"/>
    <property type="match status" value="1"/>
</dbReference>
<comment type="caution">
    <text evidence="5">The sequence shown here is derived from an EMBL/GenBank/DDBJ whole genome shotgun (WGS) entry which is preliminary data.</text>
</comment>
<dbReference type="PANTHER" id="PTHR43537:SF53">
    <property type="entry name" value="HTH-TYPE TRANSCRIPTIONAL REPRESSOR NANR"/>
    <property type="match status" value="1"/>
</dbReference>
<sequence length="235" mass="24921">MEQTEPPSSSPAASSDAIAARLAEAIHQHRILPGTKLSEDEVGEVYGVSRTVVRASFQRLAHDHLIVLKRNRGAFVAQPSANEAREVFDARQILEPRTARLAAGRATSADIDRLASHIAAEQTALAAGDIGGSLYLSGEFHVEIARLAGQSIICAFVASLVSRSSLIIALYWQRREAICDSHAHDDLLRAIAAGDGAGAESAMAHHLSDLLSSLDLGHPAIPASSLREALTGQRS</sequence>
<dbReference type="Gene3D" id="1.20.120.530">
    <property type="entry name" value="GntR ligand-binding domain-like"/>
    <property type="match status" value="1"/>
</dbReference>
<feature type="domain" description="HTH gntR-type" evidence="4">
    <location>
        <begin position="12"/>
        <end position="79"/>
    </location>
</feature>
<dbReference type="GO" id="GO:0003677">
    <property type="term" value="F:DNA binding"/>
    <property type="evidence" value="ECO:0007669"/>
    <property type="project" value="UniProtKB-KW"/>
</dbReference>
<dbReference type="STRING" id="195105.CN97_04515"/>
<evidence type="ECO:0000256" key="2">
    <source>
        <dbReference type="ARBA" id="ARBA00023125"/>
    </source>
</evidence>
<dbReference type="Pfam" id="PF00392">
    <property type="entry name" value="GntR"/>
    <property type="match status" value="1"/>
</dbReference>
<dbReference type="Proteomes" id="UP000028826">
    <property type="component" value="Unassembled WGS sequence"/>
</dbReference>
<dbReference type="SUPFAM" id="SSF48008">
    <property type="entry name" value="GntR ligand-binding domain-like"/>
    <property type="match status" value="1"/>
</dbReference>
<evidence type="ECO:0000256" key="1">
    <source>
        <dbReference type="ARBA" id="ARBA00023015"/>
    </source>
</evidence>
<dbReference type="InterPro" id="IPR036388">
    <property type="entry name" value="WH-like_DNA-bd_sf"/>
</dbReference>
<dbReference type="Gene3D" id="1.10.10.10">
    <property type="entry name" value="Winged helix-like DNA-binding domain superfamily/Winged helix DNA-binding domain"/>
    <property type="match status" value="1"/>
</dbReference>
<accession>A0A086YBQ1</accession>
<dbReference type="EMBL" id="JGYG01000001">
    <property type="protein sequence ID" value="KFI31701.1"/>
    <property type="molecule type" value="Genomic_DNA"/>
</dbReference>
<dbReference type="eggNOG" id="COG1802">
    <property type="taxonomic scope" value="Bacteria"/>
</dbReference>
<organism evidence="5 6">
    <name type="scientific">Haematobacter massiliensis</name>
    <dbReference type="NCBI Taxonomy" id="195105"/>
    <lineage>
        <taxon>Bacteria</taxon>
        <taxon>Pseudomonadati</taxon>
        <taxon>Pseudomonadota</taxon>
        <taxon>Alphaproteobacteria</taxon>
        <taxon>Rhodobacterales</taxon>
        <taxon>Paracoccaceae</taxon>
        <taxon>Haematobacter</taxon>
    </lineage>
</organism>
<evidence type="ECO:0000313" key="6">
    <source>
        <dbReference type="Proteomes" id="UP000028826"/>
    </source>
</evidence>
<dbReference type="SUPFAM" id="SSF46785">
    <property type="entry name" value="Winged helix' DNA-binding domain"/>
    <property type="match status" value="1"/>
</dbReference>
<dbReference type="AlphaFoldDB" id="A0A086YBQ1"/>
<keyword evidence="2" id="KW-0238">DNA-binding</keyword>
<protein>
    <submittedName>
        <fullName evidence="5">GntR family transcriptional regulator</fullName>
    </submittedName>
</protein>
<dbReference type="GO" id="GO:0003700">
    <property type="term" value="F:DNA-binding transcription factor activity"/>
    <property type="evidence" value="ECO:0007669"/>
    <property type="project" value="InterPro"/>
</dbReference>
<proteinExistence type="predicted"/>
<evidence type="ECO:0000313" key="5">
    <source>
        <dbReference type="EMBL" id="KFI31701.1"/>
    </source>
</evidence>
<dbReference type="InterPro" id="IPR000524">
    <property type="entry name" value="Tscrpt_reg_HTH_GntR"/>
</dbReference>
<dbReference type="Pfam" id="PF07729">
    <property type="entry name" value="FCD"/>
    <property type="match status" value="1"/>
</dbReference>
<keyword evidence="1" id="KW-0805">Transcription regulation</keyword>
<evidence type="ECO:0000259" key="4">
    <source>
        <dbReference type="PROSITE" id="PS50949"/>
    </source>
</evidence>
<gene>
    <name evidence="5" type="ORF">CN97_04515</name>
</gene>
<reference evidence="5 6" key="1">
    <citation type="submission" date="2014-03" db="EMBL/GenBank/DDBJ databases">
        <title>Genome of Haematobacter massiliensis CCUG 47968.</title>
        <authorList>
            <person name="Wang D."/>
            <person name="Wang G."/>
        </authorList>
    </citation>
    <scope>NUCLEOTIDE SEQUENCE [LARGE SCALE GENOMIC DNA]</scope>
    <source>
        <strain evidence="5 6">CCUG 47968</strain>
    </source>
</reference>
<name>A0A086YBQ1_9RHOB</name>
<dbReference type="InterPro" id="IPR008920">
    <property type="entry name" value="TF_FadR/GntR_C"/>
</dbReference>
<dbReference type="SMART" id="SM00895">
    <property type="entry name" value="FCD"/>
    <property type="match status" value="1"/>
</dbReference>
<dbReference type="SMART" id="SM00345">
    <property type="entry name" value="HTH_GNTR"/>
    <property type="match status" value="1"/>
</dbReference>
<dbReference type="InterPro" id="IPR036390">
    <property type="entry name" value="WH_DNA-bd_sf"/>
</dbReference>
<dbReference type="InterPro" id="IPR011711">
    <property type="entry name" value="GntR_C"/>
</dbReference>
<keyword evidence="6" id="KW-1185">Reference proteome</keyword>
<keyword evidence="3" id="KW-0804">Transcription</keyword>